<evidence type="ECO:0000313" key="1">
    <source>
        <dbReference type="EMBL" id="JAI00689.1"/>
    </source>
</evidence>
<organism evidence="1">
    <name type="scientific">Anguilla anguilla</name>
    <name type="common">European freshwater eel</name>
    <name type="synonym">Muraena anguilla</name>
    <dbReference type="NCBI Taxonomy" id="7936"/>
    <lineage>
        <taxon>Eukaryota</taxon>
        <taxon>Metazoa</taxon>
        <taxon>Chordata</taxon>
        <taxon>Craniata</taxon>
        <taxon>Vertebrata</taxon>
        <taxon>Euteleostomi</taxon>
        <taxon>Actinopterygii</taxon>
        <taxon>Neopterygii</taxon>
        <taxon>Teleostei</taxon>
        <taxon>Anguilliformes</taxon>
        <taxon>Anguillidae</taxon>
        <taxon>Anguilla</taxon>
    </lineage>
</organism>
<dbReference type="AlphaFoldDB" id="A0A0E9XG68"/>
<sequence length="48" mass="5669">MSLFLILSLTNKLHKSHPYLVMVFIILVSKILKKELQHKQPTPRNKNQ</sequence>
<accession>A0A0E9XG68</accession>
<protein>
    <submittedName>
        <fullName evidence="1">Uncharacterized protein</fullName>
    </submittedName>
</protein>
<name>A0A0E9XG68_ANGAN</name>
<dbReference type="EMBL" id="GBXM01007889">
    <property type="protein sequence ID" value="JAI00689.1"/>
    <property type="molecule type" value="Transcribed_RNA"/>
</dbReference>
<reference evidence="1" key="1">
    <citation type="submission" date="2014-11" db="EMBL/GenBank/DDBJ databases">
        <authorList>
            <person name="Amaro Gonzalez C."/>
        </authorList>
    </citation>
    <scope>NUCLEOTIDE SEQUENCE</scope>
</reference>
<proteinExistence type="predicted"/>
<reference evidence="1" key="2">
    <citation type="journal article" date="2015" name="Fish Shellfish Immunol.">
        <title>Early steps in the European eel (Anguilla anguilla)-Vibrio vulnificus interaction in the gills: Role of the RtxA13 toxin.</title>
        <authorList>
            <person name="Callol A."/>
            <person name="Pajuelo D."/>
            <person name="Ebbesson L."/>
            <person name="Teles M."/>
            <person name="MacKenzie S."/>
            <person name="Amaro C."/>
        </authorList>
    </citation>
    <scope>NUCLEOTIDE SEQUENCE</scope>
</reference>